<gene>
    <name evidence="5" type="primary">KIN12D</name>
    <name evidence="5" type="ORF">SPIL2461_LOCUS16245</name>
</gene>
<dbReference type="PANTHER" id="PTHR34730:SF1">
    <property type="entry name" value="PARAQUAT-INDUCIBLE PROTEIN A"/>
    <property type="match status" value="1"/>
</dbReference>
<dbReference type="GO" id="GO:0008017">
    <property type="term" value="F:microtubule binding"/>
    <property type="evidence" value="ECO:0007669"/>
    <property type="project" value="InterPro"/>
</dbReference>
<feature type="transmembrane region" description="Helical" evidence="3">
    <location>
        <begin position="1197"/>
        <end position="1219"/>
    </location>
</feature>
<evidence type="ECO:0000256" key="2">
    <source>
        <dbReference type="SAM" id="MobiDB-lite"/>
    </source>
</evidence>
<dbReference type="InterPro" id="IPR007498">
    <property type="entry name" value="PqiA-like"/>
</dbReference>
<keyword evidence="6" id="KW-1185">Reference proteome</keyword>
<dbReference type="InterPro" id="IPR027417">
    <property type="entry name" value="P-loop_NTPase"/>
</dbReference>
<reference evidence="5" key="1">
    <citation type="submission" date="2021-02" db="EMBL/GenBank/DDBJ databases">
        <authorList>
            <person name="Dougan E. K."/>
            <person name="Rhodes N."/>
            <person name="Thang M."/>
            <person name="Chan C."/>
        </authorList>
    </citation>
    <scope>NUCLEOTIDE SEQUENCE</scope>
</reference>
<feature type="transmembrane region" description="Helical" evidence="3">
    <location>
        <begin position="1028"/>
        <end position="1052"/>
    </location>
</feature>
<organism evidence="5 6">
    <name type="scientific">Symbiodinium pilosum</name>
    <name type="common">Dinoflagellate</name>
    <dbReference type="NCBI Taxonomy" id="2952"/>
    <lineage>
        <taxon>Eukaryota</taxon>
        <taxon>Sar</taxon>
        <taxon>Alveolata</taxon>
        <taxon>Dinophyceae</taxon>
        <taxon>Suessiales</taxon>
        <taxon>Symbiodiniaceae</taxon>
        <taxon>Symbiodinium</taxon>
    </lineage>
</organism>
<name>A0A812VBJ1_SYMPI</name>
<dbReference type="OrthoDB" id="448378at2759"/>
<keyword evidence="1" id="KW-0067">ATP-binding</keyword>
<dbReference type="Gene3D" id="3.40.850.10">
    <property type="entry name" value="Kinesin motor domain"/>
    <property type="match status" value="1"/>
</dbReference>
<feature type="transmembrane region" description="Helical" evidence="3">
    <location>
        <begin position="1128"/>
        <end position="1150"/>
    </location>
</feature>
<dbReference type="PROSITE" id="PS50067">
    <property type="entry name" value="KINESIN_MOTOR_2"/>
    <property type="match status" value="1"/>
</dbReference>
<evidence type="ECO:0000259" key="4">
    <source>
        <dbReference type="PROSITE" id="PS50067"/>
    </source>
</evidence>
<keyword evidence="1" id="KW-0547">Nucleotide-binding</keyword>
<feature type="domain" description="Kinesin motor" evidence="4">
    <location>
        <begin position="1348"/>
        <end position="1492"/>
    </location>
</feature>
<sequence length="1492" mass="163113">MEAYLAAYPAQVADELSEANIFEHLQIFQFSLLDTASFERMLEQLLLNVRQRTLAGGRVIYFAGVLHTMSPLDKEEEPEQSMSEVPSEDSANSDEIFKRDQHRIFAMFENLPAEHVVRSCTKFERWLKATQIRREMEPWIQRRDGDGHEKGPFDRLSERIGASVREAMQQADEEGQRSIVISLLQKVADTSAEEMAVRTGQVPSEPGPANASRFADLQPIGQDSTAPMRRPTDLAQVSGAGFAANQQWLAKGGHAEQAESATSAPFWALSLTVPGISLLSLLDSLSACAYRWLPLGVDLGSCALAGRYFQQSFSASDLAAIVVEVVGYEFAPFIVGRLTTSGKLLSSVLCRSAWAWLGRKFPDFCFGIIMSKAASQQEEDADADDEVMVTLSSQIRGNLPIHRHRLVLLPRMVAETRPAEWQDFAHMRDSIYVDAVSSRLGYHLETGFIVWKLRSQSQLRTPSPILFNLLAAIVAANLHCIVLASGGSLEVSFYLENATADLTFAVDPVRPLGSELAVPLGQVSVTHCSIGVAMSRLRFSGSFIFESALSQLQPALQQFVNQELPSVACSQIPPLLEEQATAALASVLTQVEPLLTGHHELPPEPTAVGNVVDWSSYPPARLLRELIRAKPGVVAGLMRRIPAQKVPLHQLHINRSITVDALGTTFRSYLQELKVDGLDSFVEGSLDLHGNGHTLTSTASFSDLRFTATIQAQLKAVDRRSLKQALPLLEQFEILIGLGNITAETDILAMVSEEALGALEVDQFQKLECLVACARGAALGSEAPVALRRLDIQNMTIPLARMVGTGSLGDDVADAMTSMLRATLHGYAPSIEQIIQSSAIILHDTLNDMVKQTLENAPPCLKTEVYFGPEGLVNMSLLLASLLLALIGIAAGVHAEMHEDEGDIASDKTSLGASSAVPRGVSVAYPFLLVATMFLFLYSDLGLGTVINIVFQAESERVTIGPAFSFSVFTLSRDSLRGGAWLLALLIVGLSGVWPFVKLGLLLHVWLAPSTRLRPSRRSRVLLFLDEYGKYSLVDSWLAILALCAFDIKWFGQEVFVQVTPEPMLPFFTFVVASVLSLVLGHVATECNRRSLEDGKLASEVSRRTSQGSSQYWPRQSLCRELSQGHSALLLVLTLLTGLAVACSAGLMSLQYKVSGAIADLLLDEEEKDLKYSLISLGMFLTTGFQESGGLHAVQSIFFIFTLVIPLLLVCAVLTLLLLPMERPQQLLLWKICHVLDAWAAFDVFVLAVTVANFEFWIFSNFLIYHDNIAAACGWVFDNLDVDCLAMECHVLPGFALLVAAGAGSYAVPKMVLSTCEGLFDQVEPVSDSEDEGAVVCRAPAKLYLRRSATQEDVFDLFGTGVAEACLSGYNGSIYVYGQTGSGKTHTMQGEVDSVQSMHSGAQRGLMCRILDYIFAEIGRRNQSGGTVQHGCKCSYLEIYKEQITDLLEPSSTNLQIREDINHGVYVEKLSEHSVWSASDAFHVVWKACACL</sequence>
<feature type="transmembrane region" description="Helical" evidence="3">
    <location>
        <begin position="916"/>
        <end position="938"/>
    </location>
</feature>
<dbReference type="Proteomes" id="UP000649617">
    <property type="component" value="Unassembled WGS sequence"/>
</dbReference>
<dbReference type="GO" id="GO:0003777">
    <property type="term" value="F:microtubule motor activity"/>
    <property type="evidence" value="ECO:0007669"/>
    <property type="project" value="InterPro"/>
</dbReference>
<evidence type="ECO:0000313" key="6">
    <source>
        <dbReference type="Proteomes" id="UP000649617"/>
    </source>
</evidence>
<dbReference type="SUPFAM" id="SSF52540">
    <property type="entry name" value="P-loop containing nucleoside triphosphate hydrolases"/>
    <property type="match status" value="1"/>
</dbReference>
<dbReference type="Pfam" id="PF00225">
    <property type="entry name" value="Kinesin"/>
    <property type="match status" value="1"/>
</dbReference>
<keyword evidence="1" id="KW-0505">Motor protein</keyword>
<keyword evidence="3" id="KW-1133">Transmembrane helix</keyword>
<dbReference type="GO" id="GO:0005524">
    <property type="term" value="F:ATP binding"/>
    <property type="evidence" value="ECO:0007669"/>
    <property type="project" value="UniProtKB-UniRule"/>
</dbReference>
<dbReference type="GO" id="GO:0007018">
    <property type="term" value="P:microtubule-based movement"/>
    <property type="evidence" value="ECO:0007669"/>
    <property type="project" value="InterPro"/>
</dbReference>
<evidence type="ECO:0000313" key="5">
    <source>
        <dbReference type="EMBL" id="CAE7619070.1"/>
    </source>
</evidence>
<dbReference type="SMART" id="SM00129">
    <property type="entry name" value="KISc"/>
    <property type="match status" value="1"/>
</dbReference>
<comment type="similarity">
    <text evidence="1">Belongs to the TRAFAC class myosin-kinesin ATPase superfamily. Kinesin family.</text>
</comment>
<keyword evidence="3" id="KW-0472">Membrane</keyword>
<dbReference type="InterPro" id="IPR001752">
    <property type="entry name" value="Kinesin_motor_dom"/>
</dbReference>
<dbReference type="Pfam" id="PF04403">
    <property type="entry name" value="PqiA"/>
    <property type="match status" value="1"/>
</dbReference>
<feature type="transmembrane region" description="Helical" evidence="3">
    <location>
        <begin position="872"/>
        <end position="895"/>
    </location>
</feature>
<evidence type="ECO:0000256" key="3">
    <source>
        <dbReference type="SAM" id="Phobius"/>
    </source>
</evidence>
<keyword evidence="3" id="KW-0812">Transmembrane</keyword>
<protein>
    <submittedName>
        <fullName evidence="5">KIN12D protein</fullName>
    </submittedName>
</protein>
<feature type="region of interest" description="Disordered" evidence="2">
    <location>
        <begin position="73"/>
        <end position="93"/>
    </location>
</feature>
<feature type="transmembrane region" description="Helical" evidence="3">
    <location>
        <begin position="1239"/>
        <end position="1259"/>
    </location>
</feature>
<feature type="binding site" evidence="1">
    <location>
        <begin position="1378"/>
        <end position="1385"/>
    </location>
    <ligand>
        <name>ATP</name>
        <dbReference type="ChEBI" id="CHEBI:30616"/>
    </ligand>
</feature>
<comment type="caution">
    <text evidence="5">The sequence shown here is derived from an EMBL/GenBank/DDBJ whole genome shotgun (WGS) entry which is preliminary data.</text>
</comment>
<dbReference type="EMBL" id="CAJNIZ010041957">
    <property type="protein sequence ID" value="CAE7619070.1"/>
    <property type="molecule type" value="Genomic_DNA"/>
</dbReference>
<feature type="transmembrane region" description="Helical" evidence="3">
    <location>
        <begin position="1064"/>
        <end position="1084"/>
    </location>
</feature>
<accession>A0A812VBJ1</accession>
<dbReference type="PANTHER" id="PTHR34730">
    <property type="entry name" value="UNNAMED PRODUCT"/>
    <property type="match status" value="1"/>
</dbReference>
<evidence type="ECO:0000256" key="1">
    <source>
        <dbReference type="PROSITE-ProRule" id="PRU00283"/>
    </source>
</evidence>
<proteinExistence type="inferred from homology"/>
<dbReference type="InterPro" id="IPR036961">
    <property type="entry name" value="Kinesin_motor_dom_sf"/>
</dbReference>
<feature type="transmembrane region" description="Helical" evidence="3">
    <location>
        <begin position="980"/>
        <end position="1007"/>
    </location>
</feature>